<feature type="transmembrane region" description="Helical" evidence="1">
    <location>
        <begin position="20"/>
        <end position="40"/>
    </location>
</feature>
<gene>
    <name evidence="2" type="ORF">HGO97_011315</name>
</gene>
<dbReference type="EMBL" id="JABACJ020000009">
    <property type="protein sequence ID" value="MBU3876400.1"/>
    <property type="molecule type" value="Genomic_DNA"/>
</dbReference>
<evidence type="ECO:0000313" key="2">
    <source>
        <dbReference type="EMBL" id="MBU3876400.1"/>
    </source>
</evidence>
<evidence type="ECO:0000256" key="1">
    <source>
        <dbReference type="SAM" id="Phobius"/>
    </source>
</evidence>
<dbReference type="PANTHER" id="PTHR37305:SF1">
    <property type="entry name" value="MEMBRANE PROTEIN"/>
    <property type="match status" value="1"/>
</dbReference>
<feature type="transmembrane region" description="Helical" evidence="1">
    <location>
        <begin position="52"/>
        <end position="76"/>
    </location>
</feature>
<keyword evidence="1" id="KW-1133">Transmembrane helix</keyword>
<dbReference type="Proteomes" id="UP000723714">
    <property type="component" value="Unassembled WGS sequence"/>
</dbReference>
<feature type="transmembrane region" description="Helical" evidence="1">
    <location>
        <begin position="97"/>
        <end position="122"/>
    </location>
</feature>
<dbReference type="PANTHER" id="PTHR37305">
    <property type="entry name" value="INTEGRAL MEMBRANE PROTEIN-RELATED"/>
    <property type="match status" value="1"/>
</dbReference>
<comment type="caution">
    <text evidence="2">The sequence shown here is derived from an EMBL/GenBank/DDBJ whole genome shotgun (WGS) entry which is preliminary data.</text>
</comment>
<organism evidence="2 3">
    <name type="scientific">Faecalicatena faecalis</name>
    <dbReference type="NCBI Taxonomy" id="2726362"/>
    <lineage>
        <taxon>Bacteria</taxon>
        <taxon>Bacillati</taxon>
        <taxon>Bacillota</taxon>
        <taxon>Clostridia</taxon>
        <taxon>Lachnospirales</taxon>
        <taxon>Lachnospiraceae</taxon>
        <taxon>Faecalicatena</taxon>
    </lineage>
</organism>
<name>A0ABS6D4Z9_9FIRM</name>
<keyword evidence="3" id="KW-1185">Reference proteome</keyword>
<feature type="transmembrane region" description="Helical" evidence="1">
    <location>
        <begin position="134"/>
        <end position="156"/>
    </location>
</feature>
<dbReference type="Pfam" id="PF12730">
    <property type="entry name" value="ABC2_membrane_4"/>
    <property type="match status" value="1"/>
</dbReference>
<feature type="transmembrane region" description="Helical" evidence="1">
    <location>
        <begin position="168"/>
        <end position="192"/>
    </location>
</feature>
<keyword evidence="1" id="KW-0812">Transmembrane</keyword>
<protein>
    <submittedName>
        <fullName evidence="2">ABC transporter permease</fullName>
    </submittedName>
</protein>
<accession>A0ABS6D4Z9</accession>
<sequence length="245" mass="27899">MLRLIQTEFLKLRRRKLIWIMLLAALMMPFLALLYFKYLGKTDVDPMEFYRWAAFGFTVFIILPVVLGILCTMLMYEETRYDTAKQLWIVPVSQMGYFFSKFFVVLIYAVTFMLITAAATVLCGVPTGIIGFNWSSILFLLERCMELGGIISFAMLPILAVAACTKGYILPACLTIVYAFAGFILTPVNMYLHPLSSMLPILLRNKEMQGLTLTQDFRILPAVLCFCVWDLAAVAFVNVVLSRRK</sequence>
<evidence type="ECO:0000313" key="3">
    <source>
        <dbReference type="Proteomes" id="UP000723714"/>
    </source>
</evidence>
<reference evidence="2 3" key="1">
    <citation type="submission" date="2021-06" db="EMBL/GenBank/DDBJ databases">
        <title>Faecalicatena sp. nov. isolated from porcine feces.</title>
        <authorList>
            <person name="Oh B.S."/>
            <person name="Lee J.H."/>
        </authorList>
    </citation>
    <scope>NUCLEOTIDE SEQUENCE [LARGE SCALE GENOMIC DNA]</scope>
    <source>
        <strain evidence="2 3">AGMB00832</strain>
    </source>
</reference>
<proteinExistence type="predicted"/>
<feature type="transmembrane region" description="Helical" evidence="1">
    <location>
        <begin position="219"/>
        <end position="241"/>
    </location>
</feature>
<keyword evidence="1" id="KW-0472">Membrane</keyword>